<feature type="compositionally biased region" description="Basic and acidic residues" evidence="1">
    <location>
        <begin position="227"/>
        <end position="239"/>
    </location>
</feature>
<name>A0A7M7Q3N9_NASVI</name>
<dbReference type="InterPro" id="IPR036397">
    <property type="entry name" value="RNaseH_sf"/>
</dbReference>
<evidence type="ECO:0000313" key="3">
    <source>
        <dbReference type="EnsemblMetazoa" id="XP_031781097"/>
    </source>
</evidence>
<sequence length="262" mass="30041">MPDQEAETVACAFYTGWICRFGPPRRLTTDQGRQFESYLFQSLSCLTGTTHLRTTAYHPQANGMVERLHRQLKADIRCHQNDTWTQILPTVLLGIRASWKDDLEATSVELVYGEPLRLPEELLAPSERQQEDPAFFIRQLRGYLQQLRPAAVERHGTTKTFVFKNLATSKHVFIRHDAVKNALQMPLKPAYIVKEDNRDHQPTPTTPTTSPNAADQTQPPPTPQEQPNRHEPAQDERTPDQPTTRRSGRRVRFAERYQAGFS</sequence>
<dbReference type="GO" id="GO:0003676">
    <property type="term" value="F:nucleic acid binding"/>
    <property type="evidence" value="ECO:0007669"/>
    <property type="project" value="InterPro"/>
</dbReference>
<dbReference type="PROSITE" id="PS50994">
    <property type="entry name" value="INTEGRASE"/>
    <property type="match status" value="1"/>
</dbReference>
<proteinExistence type="predicted"/>
<evidence type="ECO:0000313" key="4">
    <source>
        <dbReference type="Proteomes" id="UP000002358"/>
    </source>
</evidence>
<dbReference type="SUPFAM" id="SSF53098">
    <property type="entry name" value="Ribonuclease H-like"/>
    <property type="match status" value="1"/>
</dbReference>
<dbReference type="PANTHER" id="PTHR38681">
    <property type="entry name" value="RETROVIRUS-RELATED POL POLYPROTEIN FROM TRANSPOSON 412-LIKE PROTEIN-RELATED"/>
    <property type="match status" value="1"/>
</dbReference>
<dbReference type="Proteomes" id="UP000002358">
    <property type="component" value="Unassembled WGS sequence"/>
</dbReference>
<feature type="domain" description="Integrase catalytic" evidence="2">
    <location>
        <begin position="1"/>
        <end position="133"/>
    </location>
</feature>
<accession>A0A7M7Q3N9</accession>
<dbReference type="Gene3D" id="3.30.420.10">
    <property type="entry name" value="Ribonuclease H-like superfamily/Ribonuclease H"/>
    <property type="match status" value="1"/>
</dbReference>
<dbReference type="PANTHER" id="PTHR38681:SF1">
    <property type="entry name" value="RETROVIRUS-RELATED POL POLYPROTEIN FROM TRANSPOSON 412-LIKE PROTEIN"/>
    <property type="match status" value="1"/>
</dbReference>
<dbReference type="InParanoid" id="A0A7M7Q3N9"/>
<protein>
    <recommendedName>
        <fullName evidence="2">Integrase catalytic domain-containing protein</fullName>
    </recommendedName>
</protein>
<dbReference type="InterPro" id="IPR012337">
    <property type="entry name" value="RNaseH-like_sf"/>
</dbReference>
<keyword evidence="4" id="KW-1185">Reference proteome</keyword>
<dbReference type="OrthoDB" id="7694577at2759"/>
<dbReference type="KEGG" id="nvi:103315938"/>
<feature type="region of interest" description="Disordered" evidence="1">
    <location>
        <begin position="193"/>
        <end position="262"/>
    </location>
</feature>
<dbReference type="InterPro" id="IPR001584">
    <property type="entry name" value="Integrase_cat-core"/>
</dbReference>
<dbReference type="GeneID" id="103315938"/>
<organism evidence="3 4">
    <name type="scientific">Nasonia vitripennis</name>
    <name type="common">Parasitic wasp</name>
    <dbReference type="NCBI Taxonomy" id="7425"/>
    <lineage>
        <taxon>Eukaryota</taxon>
        <taxon>Metazoa</taxon>
        <taxon>Ecdysozoa</taxon>
        <taxon>Arthropoda</taxon>
        <taxon>Hexapoda</taxon>
        <taxon>Insecta</taxon>
        <taxon>Pterygota</taxon>
        <taxon>Neoptera</taxon>
        <taxon>Endopterygota</taxon>
        <taxon>Hymenoptera</taxon>
        <taxon>Apocrita</taxon>
        <taxon>Proctotrupomorpha</taxon>
        <taxon>Chalcidoidea</taxon>
        <taxon>Pteromalidae</taxon>
        <taxon>Pteromalinae</taxon>
        <taxon>Nasonia</taxon>
    </lineage>
</organism>
<evidence type="ECO:0000256" key="1">
    <source>
        <dbReference type="SAM" id="MobiDB-lite"/>
    </source>
</evidence>
<dbReference type="EnsemblMetazoa" id="XM_031925237">
    <property type="protein sequence ID" value="XP_031781097"/>
    <property type="gene ID" value="LOC103315938"/>
</dbReference>
<dbReference type="RefSeq" id="XP_031781097.1">
    <property type="nucleotide sequence ID" value="XM_031925237.1"/>
</dbReference>
<dbReference type="AlphaFoldDB" id="A0A7M7Q3N9"/>
<evidence type="ECO:0000259" key="2">
    <source>
        <dbReference type="PROSITE" id="PS50994"/>
    </source>
</evidence>
<dbReference type="GO" id="GO:0015074">
    <property type="term" value="P:DNA integration"/>
    <property type="evidence" value="ECO:0007669"/>
    <property type="project" value="InterPro"/>
</dbReference>
<reference evidence="3" key="1">
    <citation type="submission" date="2021-01" db="UniProtKB">
        <authorList>
            <consortium name="EnsemblMetazoa"/>
        </authorList>
    </citation>
    <scope>IDENTIFICATION</scope>
</reference>